<accession>A0ACA9Q2C4</accession>
<gene>
    <name evidence="1" type="ORF">DHETER_LOCUS13467</name>
</gene>
<feature type="non-terminal residue" evidence="1">
    <location>
        <position position="63"/>
    </location>
</feature>
<comment type="caution">
    <text evidence="1">The sequence shown here is derived from an EMBL/GenBank/DDBJ whole genome shotgun (WGS) entry which is preliminary data.</text>
</comment>
<dbReference type="Proteomes" id="UP000789702">
    <property type="component" value="Unassembled WGS sequence"/>
</dbReference>
<proteinExistence type="predicted"/>
<name>A0ACA9Q2C4_9GLOM</name>
<protein>
    <submittedName>
        <fullName evidence="1">4350_t:CDS:1</fullName>
    </submittedName>
</protein>
<organism evidence="1 2">
    <name type="scientific">Dentiscutata heterogama</name>
    <dbReference type="NCBI Taxonomy" id="1316150"/>
    <lineage>
        <taxon>Eukaryota</taxon>
        <taxon>Fungi</taxon>
        <taxon>Fungi incertae sedis</taxon>
        <taxon>Mucoromycota</taxon>
        <taxon>Glomeromycotina</taxon>
        <taxon>Glomeromycetes</taxon>
        <taxon>Diversisporales</taxon>
        <taxon>Gigasporaceae</taxon>
        <taxon>Dentiscutata</taxon>
    </lineage>
</organism>
<dbReference type="EMBL" id="CAJVPU010037020">
    <property type="protein sequence ID" value="CAG8731529.1"/>
    <property type="molecule type" value="Genomic_DNA"/>
</dbReference>
<sequence>MGTSEDTVYYSLYFPFSSSIQSLDQTSFLQEKSALILSELNQFLNGYIWHKDKFHLRIVQNES</sequence>
<evidence type="ECO:0000313" key="2">
    <source>
        <dbReference type="Proteomes" id="UP000789702"/>
    </source>
</evidence>
<reference evidence="1" key="1">
    <citation type="submission" date="2021-06" db="EMBL/GenBank/DDBJ databases">
        <authorList>
            <person name="Kallberg Y."/>
            <person name="Tangrot J."/>
            <person name="Rosling A."/>
        </authorList>
    </citation>
    <scope>NUCLEOTIDE SEQUENCE</scope>
    <source>
        <strain evidence="1">IL203A</strain>
    </source>
</reference>
<keyword evidence="2" id="KW-1185">Reference proteome</keyword>
<evidence type="ECO:0000313" key="1">
    <source>
        <dbReference type="EMBL" id="CAG8731529.1"/>
    </source>
</evidence>